<evidence type="ECO:0000313" key="3">
    <source>
        <dbReference type="EMBL" id="VVE56416.1"/>
    </source>
</evidence>
<feature type="signal peptide" evidence="2">
    <location>
        <begin position="1"/>
        <end position="24"/>
    </location>
</feature>
<dbReference type="RefSeq" id="WP_150699736.1">
    <property type="nucleotide sequence ID" value="NZ_CABPRZ010000032.1"/>
</dbReference>
<evidence type="ECO:0000256" key="2">
    <source>
        <dbReference type="SAM" id="SignalP"/>
    </source>
</evidence>
<sequence>MKRTVLVPIVWGVLMAGGAGSAFADITSVIPFGRVWSVQQSPPRGRGQGNNAEGPGGAMQPAPGRSPQQEVRPHGDLRSDIYNHIREQRGGPPPSEPPPRERRGDRGR</sequence>
<keyword evidence="4" id="KW-1185">Reference proteome</keyword>
<accession>A0A5E4Z5M6</accession>
<evidence type="ECO:0008006" key="5">
    <source>
        <dbReference type="Google" id="ProtNLM"/>
    </source>
</evidence>
<evidence type="ECO:0000256" key="1">
    <source>
        <dbReference type="SAM" id="MobiDB-lite"/>
    </source>
</evidence>
<organism evidence="3 4">
    <name type="scientific">Pandoraea terrae</name>
    <dbReference type="NCBI Taxonomy" id="1537710"/>
    <lineage>
        <taxon>Bacteria</taxon>
        <taxon>Pseudomonadati</taxon>
        <taxon>Pseudomonadota</taxon>
        <taxon>Betaproteobacteria</taxon>
        <taxon>Burkholderiales</taxon>
        <taxon>Burkholderiaceae</taxon>
        <taxon>Pandoraea</taxon>
    </lineage>
</organism>
<dbReference type="OrthoDB" id="8945343at2"/>
<evidence type="ECO:0000313" key="4">
    <source>
        <dbReference type="Proteomes" id="UP000414233"/>
    </source>
</evidence>
<feature type="compositionally biased region" description="Basic and acidic residues" evidence="1">
    <location>
        <begin position="98"/>
        <end position="108"/>
    </location>
</feature>
<protein>
    <recommendedName>
        <fullName evidence="5">Peptide-binding protein</fullName>
    </recommendedName>
</protein>
<gene>
    <name evidence="3" type="ORF">PTE30175_04990</name>
</gene>
<reference evidence="3 4" key="1">
    <citation type="submission" date="2019-08" db="EMBL/GenBank/DDBJ databases">
        <authorList>
            <person name="Peeters C."/>
        </authorList>
    </citation>
    <scope>NUCLEOTIDE SEQUENCE [LARGE SCALE GENOMIC DNA]</scope>
    <source>
        <strain evidence="3 4">LMG 30175</strain>
    </source>
</reference>
<dbReference type="EMBL" id="CABPRZ010000032">
    <property type="protein sequence ID" value="VVE56416.1"/>
    <property type="molecule type" value="Genomic_DNA"/>
</dbReference>
<feature type="compositionally biased region" description="Basic and acidic residues" evidence="1">
    <location>
        <begin position="71"/>
        <end position="89"/>
    </location>
</feature>
<feature type="region of interest" description="Disordered" evidence="1">
    <location>
        <begin position="38"/>
        <end position="108"/>
    </location>
</feature>
<proteinExistence type="predicted"/>
<feature type="chain" id="PRO_5023033994" description="Peptide-binding protein" evidence="2">
    <location>
        <begin position="25"/>
        <end position="108"/>
    </location>
</feature>
<dbReference type="AlphaFoldDB" id="A0A5E4Z5M6"/>
<dbReference type="Proteomes" id="UP000414233">
    <property type="component" value="Unassembled WGS sequence"/>
</dbReference>
<keyword evidence="2" id="KW-0732">Signal</keyword>
<name>A0A5E4Z5M6_9BURK</name>